<proteinExistence type="predicted"/>
<evidence type="ECO:0000313" key="3">
    <source>
        <dbReference type="Proteomes" id="UP000887013"/>
    </source>
</evidence>
<dbReference type="EMBL" id="BMAW01123493">
    <property type="protein sequence ID" value="GFU03534.1"/>
    <property type="molecule type" value="Genomic_DNA"/>
</dbReference>
<dbReference type="Proteomes" id="UP000887013">
    <property type="component" value="Unassembled WGS sequence"/>
</dbReference>
<dbReference type="OrthoDB" id="10049357at2759"/>
<evidence type="ECO:0000313" key="2">
    <source>
        <dbReference type="EMBL" id="GFU03534.1"/>
    </source>
</evidence>
<name>A0A8X6Q2R7_NEPPI</name>
<dbReference type="AlphaFoldDB" id="A0A8X6Q2R7"/>
<evidence type="ECO:0000259" key="1">
    <source>
        <dbReference type="Pfam" id="PF18701"/>
    </source>
</evidence>
<dbReference type="InterPro" id="IPR040676">
    <property type="entry name" value="DUF5641"/>
</dbReference>
<protein>
    <submittedName>
        <fullName evidence="2">Integrase catalytic domain-containing protein</fullName>
    </submittedName>
</protein>
<dbReference type="Pfam" id="PF18701">
    <property type="entry name" value="DUF5641"/>
    <property type="match status" value="1"/>
</dbReference>
<reference evidence="2" key="1">
    <citation type="submission" date="2020-08" db="EMBL/GenBank/DDBJ databases">
        <title>Multicomponent nature underlies the extraordinary mechanical properties of spider dragline silk.</title>
        <authorList>
            <person name="Kono N."/>
            <person name="Nakamura H."/>
            <person name="Mori M."/>
            <person name="Yoshida Y."/>
            <person name="Ohtoshi R."/>
            <person name="Malay A.D."/>
            <person name="Moran D.A.P."/>
            <person name="Tomita M."/>
            <person name="Numata K."/>
            <person name="Arakawa K."/>
        </authorList>
    </citation>
    <scope>NUCLEOTIDE SEQUENCE</scope>
</reference>
<gene>
    <name evidence="2" type="primary">AVEN_65314_1</name>
    <name evidence="2" type="ORF">NPIL_236661</name>
</gene>
<keyword evidence="3" id="KW-1185">Reference proteome</keyword>
<comment type="caution">
    <text evidence="2">The sequence shown here is derived from an EMBL/GenBank/DDBJ whole genome shotgun (WGS) entry which is preliminary data.</text>
</comment>
<organism evidence="2 3">
    <name type="scientific">Nephila pilipes</name>
    <name type="common">Giant wood spider</name>
    <name type="synonym">Nephila maculata</name>
    <dbReference type="NCBI Taxonomy" id="299642"/>
    <lineage>
        <taxon>Eukaryota</taxon>
        <taxon>Metazoa</taxon>
        <taxon>Ecdysozoa</taxon>
        <taxon>Arthropoda</taxon>
        <taxon>Chelicerata</taxon>
        <taxon>Arachnida</taxon>
        <taxon>Araneae</taxon>
        <taxon>Araneomorphae</taxon>
        <taxon>Entelegynae</taxon>
        <taxon>Araneoidea</taxon>
        <taxon>Nephilidae</taxon>
        <taxon>Nephila</taxon>
    </lineage>
</organism>
<accession>A0A8X6Q2R7</accession>
<feature type="domain" description="DUF5641" evidence="1">
    <location>
        <begin position="24"/>
        <end position="82"/>
    </location>
</feature>
<sequence length="82" mass="9746">MLMQGVKEDGIPDLDVLDSKPWNKRYAYRQRLRQDLRKCFRSEYLGQLTQYENNMRNSKSLEIEDVVLISCDNTKRLDFSLG</sequence>